<accession>A0A7G9UZ96</accession>
<keyword evidence="7" id="KW-0233">DNA recombination</keyword>
<evidence type="ECO:0000256" key="1">
    <source>
        <dbReference type="ARBA" id="ARBA00008857"/>
    </source>
</evidence>
<evidence type="ECO:0000256" key="6">
    <source>
        <dbReference type="ARBA" id="ARBA00023125"/>
    </source>
</evidence>
<dbReference type="GO" id="GO:0044826">
    <property type="term" value="P:viral genome integration into host DNA"/>
    <property type="evidence" value="ECO:0007669"/>
    <property type="project" value="UniProtKB-KW"/>
</dbReference>
<dbReference type="Pfam" id="PF00589">
    <property type="entry name" value="Phage_integrase"/>
    <property type="match status" value="1"/>
</dbReference>
<organism evidence="10 11">
    <name type="scientific">Gordonia Phage Sephiroth</name>
    <dbReference type="NCBI Taxonomy" id="2767553"/>
    <lineage>
        <taxon>Viruses</taxon>
        <taxon>Duplodnaviria</taxon>
        <taxon>Heunggongvirae</taxon>
        <taxon>Uroviricota</taxon>
        <taxon>Caudoviricetes</taxon>
        <taxon>Deeyouvirinae</taxon>
        <taxon>Octobienvirus</taxon>
        <taxon>Octobienvirus sephiroth</taxon>
    </lineage>
</organism>
<evidence type="ECO:0000256" key="3">
    <source>
        <dbReference type="ARBA" id="ARBA00022679"/>
    </source>
</evidence>
<dbReference type="GO" id="GO:0016740">
    <property type="term" value="F:transferase activity"/>
    <property type="evidence" value="ECO:0007669"/>
    <property type="project" value="UniProtKB-KW"/>
</dbReference>
<dbReference type="GO" id="GO:0075713">
    <property type="term" value="P:establishment of integrated proviral latency"/>
    <property type="evidence" value="ECO:0007669"/>
    <property type="project" value="UniProtKB-KW"/>
</dbReference>
<dbReference type="PROSITE" id="PS51898">
    <property type="entry name" value="TYR_RECOMBINASE"/>
    <property type="match status" value="1"/>
</dbReference>
<proteinExistence type="inferred from homology"/>
<keyword evidence="4" id="KW-0378">Hydrolase</keyword>
<dbReference type="Proteomes" id="UP000516065">
    <property type="component" value="Segment"/>
</dbReference>
<evidence type="ECO:0000256" key="4">
    <source>
        <dbReference type="ARBA" id="ARBA00022801"/>
    </source>
</evidence>
<keyword evidence="8" id="KW-1160">Virus entry into host cell</keyword>
<dbReference type="GO" id="GO:0016787">
    <property type="term" value="F:hydrolase activity"/>
    <property type="evidence" value="ECO:0007669"/>
    <property type="project" value="UniProtKB-KW"/>
</dbReference>
<dbReference type="GO" id="GO:0015074">
    <property type="term" value="P:DNA integration"/>
    <property type="evidence" value="ECO:0007669"/>
    <property type="project" value="UniProtKB-KW"/>
</dbReference>
<feature type="domain" description="Tyr recombinase" evidence="9">
    <location>
        <begin position="166"/>
        <end position="359"/>
    </location>
</feature>
<evidence type="ECO:0000313" key="10">
    <source>
        <dbReference type="EMBL" id="QNN99351.1"/>
    </source>
</evidence>
<evidence type="ECO:0000313" key="11">
    <source>
        <dbReference type="Proteomes" id="UP000516065"/>
    </source>
</evidence>
<protein>
    <recommendedName>
        <fullName evidence="2">Integrase</fullName>
    </recommendedName>
</protein>
<dbReference type="GO" id="GO:0003677">
    <property type="term" value="F:DNA binding"/>
    <property type="evidence" value="ECO:0007669"/>
    <property type="project" value="UniProtKB-KW"/>
</dbReference>
<dbReference type="KEGG" id="vg:70080945"/>
<evidence type="ECO:0000256" key="7">
    <source>
        <dbReference type="ARBA" id="ARBA00023172"/>
    </source>
</evidence>
<keyword evidence="3" id="KW-0808">Transferase</keyword>
<dbReference type="RefSeq" id="YP_010246395.1">
    <property type="nucleotide sequence ID" value="NC_060135.1"/>
</dbReference>
<dbReference type="InterPro" id="IPR050090">
    <property type="entry name" value="Tyrosine_recombinase_XerCD"/>
</dbReference>
<reference evidence="10 11" key="1">
    <citation type="submission" date="2020-06" db="EMBL/GenBank/DDBJ databases">
        <authorList>
            <person name="Aidoo V.A."/>
            <person name="Attix H.E."/>
            <person name="Centeno C.A."/>
            <person name="Hollingsworth J.S."/>
            <person name="Humbert W.S."/>
            <person name="Martinez-Aguilar E."/>
            <person name="Richter E.A."/>
            <person name="Smith D.M."/>
            <person name="Thoma A.L."/>
            <person name="Troup B.R."/>
            <person name="Watkins V.C."/>
            <person name="Brunner S."/>
            <person name="Chen S."/>
            <person name="Fogarty M.P."/>
            <person name="Merkhofer E.C."/>
            <person name="Garlena R.A."/>
            <person name="Russell D.A."/>
            <person name="Pope W.H."/>
            <person name="Jacobs-Sera D."/>
            <person name="Hatfull G.F."/>
        </authorList>
    </citation>
    <scope>NUCLEOTIDE SEQUENCE [LARGE SCALE GENOMIC DNA]</scope>
</reference>
<dbReference type="InterPro" id="IPR011010">
    <property type="entry name" value="DNA_brk_join_enz"/>
</dbReference>
<dbReference type="InterPro" id="IPR013762">
    <property type="entry name" value="Integrase-like_cat_sf"/>
</dbReference>
<name>A0A7G9UZ96_9CAUD</name>
<sequence>MPNGIQKRNFGGKPRFVARVRVGGKERSKSCDTYAEAKKWRDAQLGLKPAGRRTDNKMLGPIVKAWAEHAEGSTRVGREHLHANLGDLQYKKLGDVTTDDVRVWRKELVTGRPWEDGKPLSSSTVGTLTKILSAVFNDAVAQGQLHRNPVVGARKGSGKVDSSDAVNPADLIKTDQVKAMIEKADEPFATMLRTFATTGIRPGEMGGLRVRSFDPKLRELHVVEQSAGEYGVWQWKVDLKTPKSKRTLPLPDDTVEALIAHLAAHPDYTPDTPLFRTERDYQWMTPNIGKKFRDVAKEAGVKRHSPKSLRHFYASALIRAGESVTVVQHRLGHASPMTTLSVYTHLWADAADTTRAAVQGLL</sequence>
<keyword evidence="5" id="KW-0229">DNA integration</keyword>
<keyword evidence="8" id="KW-1179">Viral genome integration</keyword>
<dbReference type="GO" id="GO:0006310">
    <property type="term" value="P:DNA recombination"/>
    <property type="evidence" value="ECO:0007669"/>
    <property type="project" value="UniProtKB-KW"/>
</dbReference>
<keyword evidence="11" id="KW-1185">Reference proteome</keyword>
<evidence type="ECO:0000256" key="2">
    <source>
        <dbReference type="ARBA" id="ARBA00016082"/>
    </source>
</evidence>
<dbReference type="CDD" id="cd01189">
    <property type="entry name" value="INT_ICEBs1_C_like"/>
    <property type="match status" value="1"/>
</dbReference>
<keyword evidence="6" id="KW-0238">DNA-binding</keyword>
<dbReference type="PANTHER" id="PTHR30349">
    <property type="entry name" value="PHAGE INTEGRASE-RELATED"/>
    <property type="match status" value="1"/>
</dbReference>
<evidence type="ECO:0000256" key="5">
    <source>
        <dbReference type="ARBA" id="ARBA00022908"/>
    </source>
</evidence>
<dbReference type="SUPFAM" id="SSF56349">
    <property type="entry name" value="DNA breaking-rejoining enzymes"/>
    <property type="match status" value="1"/>
</dbReference>
<dbReference type="Gene3D" id="1.10.150.130">
    <property type="match status" value="1"/>
</dbReference>
<dbReference type="Gene3D" id="1.10.443.10">
    <property type="entry name" value="Intergrase catalytic core"/>
    <property type="match status" value="1"/>
</dbReference>
<gene>
    <name evidence="10" type="primary">7</name>
    <name evidence="10" type="ORF">SEA_SEPHIROTH_7</name>
</gene>
<dbReference type="PANTHER" id="PTHR30349:SF64">
    <property type="entry name" value="PROPHAGE INTEGRASE INTD-RELATED"/>
    <property type="match status" value="1"/>
</dbReference>
<evidence type="ECO:0000259" key="9">
    <source>
        <dbReference type="PROSITE" id="PS51898"/>
    </source>
</evidence>
<evidence type="ECO:0000256" key="8">
    <source>
        <dbReference type="ARBA" id="ARBA00023195"/>
    </source>
</evidence>
<dbReference type="EMBL" id="MT684599">
    <property type="protein sequence ID" value="QNN99351.1"/>
    <property type="molecule type" value="Genomic_DNA"/>
</dbReference>
<dbReference type="GeneID" id="70080945"/>
<comment type="similarity">
    <text evidence="1">Belongs to the 'phage' integrase family.</text>
</comment>
<dbReference type="InterPro" id="IPR010998">
    <property type="entry name" value="Integrase_recombinase_N"/>
</dbReference>
<dbReference type="InterPro" id="IPR002104">
    <property type="entry name" value="Integrase_catalytic"/>
</dbReference>